<evidence type="ECO:0000313" key="4">
    <source>
        <dbReference type="Proteomes" id="UP001218218"/>
    </source>
</evidence>
<feature type="transmembrane region" description="Helical" evidence="2">
    <location>
        <begin position="321"/>
        <end position="345"/>
    </location>
</feature>
<keyword evidence="2" id="KW-0812">Transmembrane</keyword>
<sequence length="400" mass="44995">MYFFAPHGAYPPPPPRPNALYEAQFSEGIFDEVLNVPQLLPGEKPQRRTRTRFAWPKGITKEDRLLVAFRCMQEAGFETIGDYFLAVLDHDDNKHPPVYHSVSSFLQCRGVDTRAHDEDLRFDLPRYALPPRNASYRTSRNPPKIEADLLLDPFFGFVRERRRDEPAEKFSWSDILNWSMTKNQEISAVNAPAMFACLTSVAVNDKAAKQLTRAAEDKHIPASSEASVPGREPAPEPEPTPGKASSSRPDSVDAGSDDSDTEHDGEAVPISTGVPPKMRRDPWLGVTVAILMLLYFRYRYAIVFPTFIGIFLFTCNTHRDVFVLLCRVGLSVGYSTVLDTLHVLAMDSATQLHAFGALVQVCQPMFLLLFDNVNKMQRAWQQVLGRQDESIPPSSLRHFG</sequence>
<keyword evidence="2" id="KW-1133">Transmembrane helix</keyword>
<dbReference type="AlphaFoldDB" id="A0AAD7E9T6"/>
<dbReference type="EMBL" id="JARIHO010000094">
    <property type="protein sequence ID" value="KAJ7306173.1"/>
    <property type="molecule type" value="Genomic_DNA"/>
</dbReference>
<gene>
    <name evidence="3" type="ORF">DFH08DRAFT_976103</name>
</gene>
<comment type="caution">
    <text evidence="3">The sequence shown here is derived from an EMBL/GenBank/DDBJ whole genome shotgun (WGS) entry which is preliminary data.</text>
</comment>
<feature type="region of interest" description="Disordered" evidence="1">
    <location>
        <begin position="212"/>
        <end position="274"/>
    </location>
</feature>
<evidence type="ECO:0000313" key="3">
    <source>
        <dbReference type="EMBL" id="KAJ7306173.1"/>
    </source>
</evidence>
<protein>
    <submittedName>
        <fullName evidence="3">Uncharacterized protein</fullName>
    </submittedName>
</protein>
<organism evidence="3 4">
    <name type="scientific">Mycena albidolilacea</name>
    <dbReference type="NCBI Taxonomy" id="1033008"/>
    <lineage>
        <taxon>Eukaryota</taxon>
        <taxon>Fungi</taxon>
        <taxon>Dikarya</taxon>
        <taxon>Basidiomycota</taxon>
        <taxon>Agaricomycotina</taxon>
        <taxon>Agaricomycetes</taxon>
        <taxon>Agaricomycetidae</taxon>
        <taxon>Agaricales</taxon>
        <taxon>Marasmiineae</taxon>
        <taxon>Mycenaceae</taxon>
        <taxon>Mycena</taxon>
    </lineage>
</organism>
<keyword evidence="2" id="KW-0472">Membrane</keyword>
<reference evidence="3" key="1">
    <citation type="submission" date="2023-03" db="EMBL/GenBank/DDBJ databases">
        <title>Massive genome expansion in bonnet fungi (Mycena s.s.) driven by repeated elements and novel gene families across ecological guilds.</title>
        <authorList>
            <consortium name="Lawrence Berkeley National Laboratory"/>
            <person name="Harder C.B."/>
            <person name="Miyauchi S."/>
            <person name="Viragh M."/>
            <person name="Kuo A."/>
            <person name="Thoen E."/>
            <person name="Andreopoulos B."/>
            <person name="Lu D."/>
            <person name="Skrede I."/>
            <person name="Drula E."/>
            <person name="Henrissat B."/>
            <person name="Morin E."/>
            <person name="Kohler A."/>
            <person name="Barry K."/>
            <person name="LaButti K."/>
            <person name="Morin E."/>
            <person name="Salamov A."/>
            <person name="Lipzen A."/>
            <person name="Mereny Z."/>
            <person name="Hegedus B."/>
            <person name="Baldrian P."/>
            <person name="Stursova M."/>
            <person name="Weitz H."/>
            <person name="Taylor A."/>
            <person name="Grigoriev I.V."/>
            <person name="Nagy L.G."/>
            <person name="Martin F."/>
            <person name="Kauserud H."/>
        </authorList>
    </citation>
    <scope>NUCLEOTIDE SEQUENCE</scope>
    <source>
        <strain evidence="3">CBHHK002</strain>
    </source>
</reference>
<accession>A0AAD7E9T6</accession>
<feature type="transmembrane region" description="Helical" evidence="2">
    <location>
        <begin position="283"/>
        <end position="314"/>
    </location>
</feature>
<dbReference type="Proteomes" id="UP001218218">
    <property type="component" value="Unassembled WGS sequence"/>
</dbReference>
<evidence type="ECO:0000256" key="2">
    <source>
        <dbReference type="SAM" id="Phobius"/>
    </source>
</evidence>
<proteinExistence type="predicted"/>
<name>A0AAD7E9T6_9AGAR</name>
<evidence type="ECO:0000256" key="1">
    <source>
        <dbReference type="SAM" id="MobiDB-lite"/>
    </source>
</evidence>
<feature type="transmembrane region" description="Helical" evidence="2">
    <location>
        <begin position="351"/>
        <end position="370"/>
    </location>
</feature>
<keyword evidence="4" id="KW-1185">Reference proteome</keyword>